<dbReference type="SUPFAM" id="SSF52141">
    <property type="entry name" value="Uracil-DNA glycosylase-like"/>
    <property type="match status" value="1"/>
</dbReference>
<dbReference type="PANTHER" id="PTHR13235">
    <property type="entry name" value="SINGLE-STRAND SELECTIVE MONOFUNCTIONAL URACIL DNA GLYCOSYLASE"/>
    <property type="match status" value="1"/>
</dbReference>
<accession>I0IBK0</accession>
<dbReference type="EC" id="3.2.2.-" evidence="7"/>
<keyword evidence="3 7" id="KW-0378">Hydrolase</keyword>
<evidence type="ECO:0000313" key="7">
    <source>
        <dbReference type="EMBL" id="BAM02638.1"/>
    </source>
</evidence>
<dbReference type="PATRIC" id="fig|1142394.8.peg.488"/>
<reference evidence="7 8" key="1">
    <citation type="submission" date="2012-02" db="EMBL/GenBank/DDBJ databases">
        <title>Complete genome sequence of Phycisphaera mikurensis NBRC 102666.</title>
        <authorList>
            <person name="Ankai A."/>
            <person name="Hosoyama A."/>
            <person name="Terui Y."/>
            <person name="Sekine M."/>
            <person name="Fukai R."/>
            <person name="Kato Y."/>
            <person name="Nakamura S."/>
            <person name="Yamada-Narita S."/>
            <person name="Kawakoshi A."/>
            <person name="Fukunaga Y."/>
            <person name="Yamazaki S."/>
            <person name="Fujita N."/>
        </authorList>
    </citation>
    <scope>NUCLEOTIDE SEQUENCE [LARGE SCALE GENOMIC DNA]</scope>
    <source>
        <strain evidence="8">NBRC 102666 / KCTC 22515 / FYK2301M01</strain>
    </source>
</reference>
<dbReference type="EMBL" id="AP012338">
    <property type="protein sequence ID" value="BAM02638.1"/>
    <property type="molecule type" value="Genomic_DNA"/>
</dbReference>
<dbReference type="eggNOG" id="COG1573">
    <property type="taxonomic scope" value="Bacteria"/>
</dbReference>
<dbReference type="STRING" id="1142394.PSMK_04790"/>
<dbReference type="InterPro" id="IPR036895">
    <property type="entry name" value="Uracil-DNA_glycosylase-like_sf"/>
</dbReference>
<protein>
    <submittedName>
        <fullName evidence="7">Uracil-DNA glycosylase</fullName>
        <ecNumber evidence="7">3.2.2.-</ecNumber>
    </submittedName>
</protein>
<dbReference type="FunFam" id="3.40.470.10:FF:000005">
    <property type="entry name" value="Single-strand selective monofunctional uracil DNA glycosylase"/>
    <property type="match status" value="1"/>
</dbReference>
<comment type="similarity">
    <text evidence="1">Belongs to the uracil-DNA glycosylase (UDG) superfamily. SMUG1 family.</text>
</comment>
<evidence type="ECO:0000259" key="6">
    <source>
        <dbReference type="Pfam" id="PF03167"/>
    </source>
</evidence>
<name>I0IBK0_PHYMF</name>
<gene>
    <name evidence="7" type="ordered locus">PSMK_04790</name>
</gene>
<dbReference type="HOGENOM" id="CLU_071760_2_0_0"/>
<keyword evidence="7" id="KW-0326">Glycosidase</keyword>
<keyword evidence="2" id="KW-0227">DNA damage</keyword>
<dbReference type="GO" id="GO:0000703">
    <property type="term" value="F:oxidized pyrimidine nucleobase lesion DNA N-glycosylase activity"/>
    <property type="evidence" value="ECO:0007669"/>
    <property type="project" value="TreeGrafter"/>
</dbReference>
<dbReference type="AlphaFoldDB" id="I0IBK0"/>
<keyword evidence="5" id="KW-0234">DNA repair</keyword>
<evidence type="ECO:0000256" key="3">
    <source>
        <dbReference type="ARBA" id="ARBA00022801"/>
    </source>
</evidence>
<evidence type="ECO:0000313" key="8">
    <source>
        <dbReference type="Proteomes" id="UP000007881"/>
    </source>
</evidence>
<evidence type="ECO:0000256" key="2">
    <source>
        <dbReference type="ARBA" id="ARBA00022763"/>
    </source>
</evidence>
<dbReference type="CDD" id="cd19374">
    <property type="entry name" value="UDG-F3_SMUG1-like"/>
    <property type="match status" value="1"/>
</dbReference>
<sequence length="242" mass="25858">MTDTADALVAAALCLRERLGPLRFAEPVHAVYQPLAYAWPMMEAYLRRFGAGRKSVLLVGMNPGPWGMAQTGVPFGDVPSVRGFLGLEAPIGKPADEHPKRPVTGLGCPRTEVSGSRVWSMVRARFGTPEAFFADHFVLNFCPLVFLGATGRNLTPDKLPAAEREPLLAACDEHLAEVVRILRPAFAVGIGVWAEKRVAAAVEAAGAGSTVGRILHPSPASPLANTDWGGQATRQLEELGAW</sequence>
<dbReference type="InterPro" id="IPR039134">
    <property type="entry name" value="SMUG1"/>
</dbReference>
<proteinExistence type="inferred from homology"/>
<evidence type="ECO:0000256" key="5">
    <source>
        <dbReference type="ARBA" id="ARBA00023204"/>
    </source>
</evidence>
<dbReference type="GO" id="GO:0006284">
    <property type="term" value="P:base-excision repair"/>
    <property type="evidence" value="ECO:0007669"/>
    <property type="project" value="InterPro"/>
</dbReference>
<organism evidence="7 8">
    <name type="scientific">Phycisphaera mikurensis (strain NBRC 102666 / KCTC 22515 / FYK2301M01)</name>
    <dbReference type="NCBI Taxonomy" id="1142394"/>
    <lineage>
        <taxon>Bacteria</taxon>
        <taxon>Pseudomonadati</taxon>
        <taxon>Planctomycetota</taxon>
        <taxon>Phycisphaerae</taxon>
        <taxon>Phycisphaerales</taxon>
        <taxon>Phycisphaeraceae</taxon>
        <taxon>Phycisphaera</taxon>
    </lineage>
</organism>
<keyword evidence="8" id="KW-1185">Reference proteome</keyword>
<dbReference type="KEGG" id="phm:PSMK_04790"/>
<dbReference type="Gene3D" id="3.40.470.10">
    <property type="entry name" value="Uracil-DNA glycosylase-like domain"/>
    <property type="match status" value="1"/>
</dbReference>
<dbReference type="Pfam" id="PF03167">
    <property type="entry name" value="UDG"/>
    <property type="match status" value="1"/>
</dbReference>
<dbReference type="InterPro" id="IPR005122">
    <property type="entry name" value="Uracil-DNA_glycosylase-like"/>
</dbReference>
<keyword evidence="4" id="KW-0238">DNA-binding</keyword>
<dbReference type="Proteomes" id="UP000007881">
    <property type="component" value="Chromosome"/>
</dbReference>
<evidence type="ECO:0000256" key="1">
    <source>
        <dbReference type="ARBA" id="ARBA00007889"/>
    </source>
</evidence>
<dbReference type="GO" id="GO:0017065">
    <property type="term" value="F:single-strand selective uracil DNA N-glycosylase activity"/>
    <property type="evidence" value="ECO:0007669"/>
    <property type="project" value="InterPro"/>
</dbReference>
<dbReference type="OrthoDB" id="267598at2"/>
<dbReference type="RefSeq" id="WP_014435858.1">
    <property type="nucleotide sequence ID" value="NC_017080.1"/>
</dbReference>
<dbReference type="PANTHER" id="PTHR13235:SF2">
    <property type="entry name" value="SINGLE-STRAND SELECTIVE MONOFUNCTIONAL URACIL DNA GLYCOSYLASE"/>
    <property type="match status" value="1"/>
</dbReference>
<feature type="domain" description="Uracil-DNA glycosylase-like" evidence="6">
    <location>
        <begin position="53"/>
        <end position="221"/>
    </location>
</feature>
<dbReference type="GO" id="GO:0003677">
    <property type="term" value="F:DNA binding"/>
    <property type="evidence" value="ECO:0007669"/>
    <property type="project" value="UniProtKB-KW"/>
</dbReference>
<evidence type="ECO:0000256" key="4">
    <source>
        <dbReference type="ARBA" id="ARBA00023125"/>
    </source>
</evidence>